<dbReference type="Gene3D" id="1.25.40.20">
    <property type="entry name" value="Ankyrin repeat-containing domain"/>
    <property type="match status" value="1"/>
</dbReference>
<feature type="repeat" description="ANK" evidence="6">
    <location>
        <begin position="179"/>
        <end position="211"/>
    </location>
</feature>
<dbReference type="OrthoDB" id="194358at2759"/>
<dbReference type="PANTHER" id="PTHR46680:SF3">
    <property type="entry name" value="NF-KAPPA-B INHIBITOR CACTUS"/>
    <property type="match status" value="1"/>
</dbReference>
<feature type="domain" description="C2H2-type" evidence="8">
    <location>
        <begin position="632"/>
        <end position="660"/>
    </location>
</feature>
<dbReference type="PROSITE" id="PS50297">
    <property type="entry name" value="ANK_REP_REGION"/>
    <property type="match status" value="2"/>
</dbReference>
<dbReference type="FunFam" id="3.30.160.60:FF:000100">
    <property type="entry name" value="Zinc finger 45-like"/>
    <property type="match status" value="1"/>
</dbReference>
<dbReference type="AlphaFoldDB" id="A0A6H5ISL0"/>
<dbReference type="SMART" id="SM00248">
    <property type="entry name" value="ANK"/>
    <property type="match status" value="5"/>
</dbReference>
<name>A0A6H5ISL0_9HYME</name>
<dbReference type="InterPro" id="IPR051070">
    <property type="entry name" value="NF-kappa-B_inhibitor"/>
</dbReference>
<keyword evidence="5 6" id="KW-0040">ANK repeat</keyword>
<evidence type="ECO:0000256" key="1">
    <source>
        <dbReference type="ARBA" id="ARBA00022723"/>
    </source>
</evidence>
<reference evidence="9 10" key="1">
    <citation type="submission" date="2020-02" db="EMBL/GenBank/DDBJ databases">
        <authorList>
            <person name="Ferguson B K."/>
        </authorList>
    </citation>
    <scope>NUCLEOTIDE SEQUENCE [LARGE SCALE GENOMIC DNA]</scope>
</reference>
<evidence type="ECO:0000313" key="9">
    <source>
        <dbReference type="EMBL" id="CAB0038613.1"/>
    </source>
</evidence>
<evidence type="ECO:0000259" key="8">
    <source>
        <dbReference type="PROSITE" id="PS50157"/>
    </source>
</evidence>
<keyword evidence="3 7" id="KW-0863">Zinc-finger</keyword>
<dbReference type="SUPFAM" id="SSF48403">
    <property type="entry name" value="Ankyrin repeat"/>
    <property type="match status" value="1"/>
</dbReference>
<organism evidence="9 10">
    <name type="scientific">Trichogramma brassicae</name>
    <dbReference type="NCBI Taxonomy" id="86971"/>
    <lineage>
        <taxon>Eukaryota</taxon>
        <taxon>Metazoa</taxon>
        <taxon>Ecdysozoa</taxon>
        <taxon>Arthropoda</taxon>
        <taxon>Hexapoda</taxon>
        <taxon>Insecta</taxon>
        <taxon>Pterygota</taxon>
        <taxon>Neoptera</taxon>
        <taxon>Endopterygota</taxon>
        <taxon>Hymenoptera</taxon>
        <taxon>Apocrita</taxon>
        <taxon>Proctotrupomorpha</taxon>
        <taxon>Chalcidoidea</taxon>
        <taxon>Trichogrammatidae</taxon>
        <taxon>Trichogramma</taxon>
    </lineage>
</organism>
<dbReference type="EMBL" id="CADCXV010000917">
    <property type="protein sequence ID" value="CAB0038613.1"/>
    <property type="molecule type" value="Genomic_DNA"/>
</dbReference>
<evidence type="ECO:0000256" key="3">
    <source>
        <dbReference type="ARBA" id="ARBA00022771"/>
    </source>
</evidence>
<dbReference type="InterPro" id="IPR013087">
    <property type="entry name" value="Znf_C2H2_type"/>
</dbReference>
<accession>A0A6H5ISL0</accession>
<dbReference type="SUPFAM" id="SSF57667">
    <property type="entry name" value="beta-beta-alpha zinc fingers"/>
    <property type="match status" value="1"/>
</dbReference>
<dbReference type="InterPro" id="IPR002110">
    <property type="entry name" value="Ankyrin_rpt"/>
</dbReference>
<dbReference type="Gene3D" id="3.30.160.60">
    <property type="entry name" value="Classic Zinc Finger"/>
    <property type="match status" value="1"/>
</dbReference>
<protein>
    <recommendedName>
        <fullName evidence="8">C2H2-type domain-containing protein</fullName>
    </recommendedName>
</protein>
<evidence type="ECO:0000256" key="5">
    <source>
        <dbReference type="ARBA" id="ARBA00023043"/>
    </source>
</evidence>
<evidence type="ECO:0000256" key="4">
    <source>
        <dbReference type="ARBA" id="ARBA00022833"/>
    </source>
</evidence>
<keyword evidence="10" id="KW-1185">Reference proteome</keyword>
<dbReference type="SMART" id="SM00355">
    <property type="entry name" value="ZnF_C2H2"/>
    <property type="match status" value="2"/>
</dbReference>
<evidence type="ECO:0000256" key="2">
    <source>
        <dbReference type="ARBA" id="ARBA00022737"/>
    </source>
</evidence>
<dbReference type="InterPro" id="IPR036236">
    <property type="entry name" value="Znf_C2H2_sf"/>
</dbReference>
<evidence type="ECO:0000313" key="10">
    <source>
        <dbReference type="Proteomes" id="UP000479190"/>
    </source>
</evidence>
<dbReference type="PANTHER" id="PTHR46680">
    <property type="entry name" value="NF-KAPPA-B INHIBITOR ALPHA"/>
    <property type="match status" value="1"/>
</dbReference>
<dbReference type="PROSITE" id="PS50157">
    <property type="entry name" value="ZINC_FINGER_C2H2_2"/>
    <property type="match status" value="2"/>
</dbReference>
<feature type="repeat" description="ANK" evidence="6">
    <location>
        <begin position="253"/>
        <end position="278"/>
    </location>
</feature>
<evidence type="ECO:0000256" key="7">
    <source>
        <dbReference type="PROSITE-ProRule" id="PRU00042"/>
    </source>
</evidence>
<gene>
    <name evidence="9" type="ORF">TBRA_LOCUS10388</name>
</gene>
<dbReference type="Pfam" id="PF12796">
    <property type="entry name" value="Ank_2"/>
    <property type="match status" value="1"/>
</dbReference>
<keyword evidence="1" id="KW-0479">Metal-binding</keyword>
<dbReference type="InterPro" id="IPR036770">
    <property type="entry name" value="Ankyrin_rpt-contain_sf"/>
</dbReference>
<sequence length="816" mass="94363">MFLYTYVFNHTDHVNNQNFEKLKSIREKINWEIEDDRRKLLRYYSFIIKNWDGVLPSLRAIFRPEEIEWLLAEDMKNKNVCCRDSFSDFVIRSGYKDEPDVDADGKLSSRRTTPLHRAAIEKKFYFVHELFKIFDRFDVNYANESGLTHFHVACEYGLEDIVDKFLEHEHDLNCIEEETGNTALHLALAHGHKKIAESLLRSGADPNLANAEGSTALHVVCRRHGRDDLVEIFFANNNDDGQKSLLVDARDKKGRTPLQLAVANLLPNTVDTLLDHGAVLSSFVFPSEAYFGESFEGWRCDDDYRLRLVPGVLAVIECLERRGFELDRSNATTITAFFAKCGLFDGSLNLSKFWYFEEKFATQAKGIMITPRLSLYDLIRLRPEEATKLLSYKDYFDFACSFKLCFVIVMNRLRKSLIGSHRNALRARSATSMKCKYPPDRGEVLEKRRNSKINEIRCIYTVHSMRRIIVDVHCIHMHFFTSGDILGTLVTRRASYTYTHAHTHNTEGQFIVHVVGWLLLHSTAQHSSTLSVEQCGRGRLRRARASVRRLRASRDARARNEKSGWSLCVRSARRAEGKGETPLENQEAVSRLLLTFDPGSRTKQRETEDMPKPTCCGVLVWRFCTPIAIKSFECEICRKSFGSQCHLKRQVNTVHDRIESFECDICHKSFRRKGHLKIHLMTGPGKKSLTHGSAERHLRRAVIYTLLYRVQRTQNYAREPRSQVPRGDFIFLFLRPARGFGHILYTYLSLASFARFFLSGERENAHGYCDYMLSLSLSLVGCYEPRARVDDLIRFIFRYISCKRSFRERTCSRSGI</sequence>
<dbReference type="GO" id="GO:0008270">
    <property type="term" value="F:zinc ion binding"/>
    <property type="evidence" value="ECO:0007669"/>
    <property type="project" value="UniProtKB-KW"/>
</dbReference>
<dbReference type="Proteomes" id="UP000479190">
    <property type="component" value="Unassembled WGS sequence"/>
</dbReference>
<feature type="domain" description="C2H2-type" evidence="8">
    <location>
        <begin position="661"/>
        <end position="688"/>
    </location>
</feature>
<keyword evidence="2" id="KW-0677">Repeat</keyword>
<keyword evidence="4" id="KW-0862">Zinc</keyword>
<evidence type="ECO:0000256" key="6">
    <source>
        <dbReference type="PROSITE-ProRule" id="PRU00023"/>
    </source>
</evidence>
<dbReference type="Pfam" id="PF12874">
    <property type="entry name" value="zf-met"/>
    <property type="match status" value="1"/>
</dbReference>
<proteinExistence type="predicted"/>
<dbReference type="PROSITE" id="PS50088">
    <property type="entry name" value="ANK_REPEAT"/>
    <property type="match status" value="2"/>
</dbReference>